<dbReference type="InterPro" id="IPR020084">
    <property type="entry name" value="NUDIX_hydrolase_CS"/>
</dbReference>
<evidence type="ECO:0000256" key="9">
    <source>
        <dbReference type="ARBA" id="ARBA00057091"/>
    </source>
</evidence>
<dbReference type="InterPro" id="IPR000086">
    <property type="entry name" value="NUDIX_hydrolase_dom"/>
</dbReference>
<evidence type="ECO:0000256" key="1">
    <source>
        <dbReference type="ARBA" id="ARBA00004123"/>
    </source>
</evidence>
<comment type="subcellular location">
    <subcellularLocation>
        <location evidence="3">Cytoplasm</location>
    </subcellularLocation>
    <subcellularLocation>
        <location evidence="2">Mitochondrion</location>
    </subcellularLocation>
    <subcellularLocation>
        <location evidence="1">Nucleus</location>
    </subcellularLocation>
</comment>
<dbReference type="GO" id="GO:0051287">
    <property type="term" value="F:NAD binding"/>
    <property type="evidence" value="ECO:0007669"/>
    <property type="project" value="TreeGrafter"/>
</dbReference>
<evidence type="ECO:0000256" key="7">
    <source>
        <dbReference type="ARBA" id="ARBA00023128"/>
    </source>
</evidence>
<dbReference type="EMBL" id="JAVFKY010000001">
    <property type="protein sequence ID" value="KAK5584259.1"/>
    <property type="molecule type" value="Genomic_DNA"/>
</dbReference>
<dbReference type="Pfam" id="PF18290">
    <property type="entry name" value="Nudix_hydro"/>
    <property type="match status" value="1"/>
</dbReference>
<evidence type="ECO:0000313" key="12">
    <source>
        <dbReference type="EMBL" id="KAK5584259.1"/>
    </source>
</evidence>
<dbReference type="Pfam" id="PF00293">
    <property type="entry name" value="NUDIX"/>
    <property type="match status" value="1"/>
</dbReference>
<evidence type="ECO:0000256" key="3">
    <source>
        <dbReference type="ARBA" id="ARBA00004496"/>
    </source>
</evidence>
<dbReference type="SUPFAM" id="SSF55811">
    <property type="entry name" value="Nudix"/>
    <property type="match status" value="1"/>
</dbReference>
<proteinExistence type="inferred from homology"/>
<accession>A0AAN7U228</accession>
<evidence type="ECO:0000313" key="13">
    <source>
        <dbReference type="Proteomes" id="UP001344447"/>
    </source>
</evidence>
<evidence type="ECO:0000256" key="4">
    <source>
        <dbReference type="ARBA" id="ARBA00005582"/>
    </source>
</evidence>
<keyword evidence="5" id="KW-0963">Cytoplasm</keyword>
<gene>
    <name evidence="12" type="ORF">RB653_005867</name>
</gene>
<dbReference type="Gene3D" id="3.40.630.30">
    <property type="match status" value="1"/>
</dbReference>
<dbReference type="GO" id="GO:0047631">
    <property type="term" value="F:ADP-ribose diphosphatase activity"/>
    <property type="evidence" value="ECO:0007669"/>
    <property type="project" value="TreeGrafter"/>
</dbReference>
<dbReference type="InterPro" id="IPR003293">
    <property type="entry name" value="Nudix_hydrolase6-like"/>
</dbReference>
<sequence>MSETSKIIDNKKLELNAKYNNAELIREGILAGIPDIFDGIIVNDTTQYPKGGEDGGVGKFKEIIKKSLDFWVENKRRGIWIEIPESHSILIPTLVENGFSFHHCQSNYILLTKWLPINNGEPNKLPQYTSHFIGCGGVVINDRNEILLITEKQRPDKWKIPGGANDPGEDICQTAVREVFEETGIRTEFVSILGFRQLHNYAFNRGDIYFICALKPLSSEINSDPSEIAQCKWAPVKEFTEIETPFPLQKSVSRLAYDYCFNGYKGMKASAVANSLRPGNSFVYHGSDTDFEDLKNN</sequence>
<keyword evidence="7" id="KW-0496">Mitochondrion</keyword>
<dbReference type="GO" id="GO:0005634">
    <property type="term" value="C:nucleus"/>
    <property type="evidence" value="ECO:0007669"/>
    <property type="project" value="UniProtKB-SubCell"/>
</dbReference>
<evidence type="ECO:0000256" key="10">
    <source>
        <dbReference type="ARBA" id="ARBA00068898"/>
    </source>
</evidence>
<evidence type="ECO:0000259" key="11">
    <source>
        <dbReference type="PROSITE" id="PS51462"/>
    </source>
</evidence>
<dbReference type="PANTHER" id="PTHR13994">
    <property type="entry name" value="NUDIX HYDROLASE RELATED"/>
    <property type="match status" value="1"/>
</dbReference>
<dbReference type="PROSITE" id="PS51462">
    <property type="entry name" value="NUDIX"/>
    <property type="match status" value="1"/>
</dbReference>
<evidence type="ECO:0000256" key="6">
    <source>
        <dbReference type="ARBA" id="ARBA00022801"/>
    </source>
</evidence>
<dbReference type="CDD" id="cd04670">
    <property type="entry name" value="NUDIX_ASFGF2_Nudt6"/>
    <property type="match status" value="1"/>
</dbReference>
<dbReference type="FunFam" id="3.90.79.10:FF:000027">
    <property type="entry name" value="nucleoside diphosphate-linked moiety X motif 6"/>
    <property type="match status" value="1"/>
</dbReference>
<comment type="similarity">
    <text evidence="4">Belongs to the Nudix hydrolase family.</text>
</comment>
<dbReference type="InterPro" id="IPR040618">
    <property type="entry name" value="Pre-Nudix"/>
</dbReference>
<comment type="function">
    <text evidence="9">May contribute to the regulation of cell proliferation.</text>
</comment>
<dbReference type="AlphaFoldDB" id="A0AAN7U228"/>
<dbReference type="InterPro" id="IPR015797">
    <property type="entry name" value="NUDIX_hydrolase-like_dom_sf"/>
</dbReference>
<keyword evidence="13" id="KW-1185">Reference proteome</keyword>
<dbReference type="Gene3D" id="3.90.79.10">
    <property type="entry name" value="Nucleoside Triphosphate Pyrophosphohydrolase"/>
    <property type="match status" value="1"/>
</dbReference>
<dbReference type="GO" id="GO:0035529">
    <property type="term" value="F:NADH pyrophosphatase activity"/>
    <property type="evidence" value="ECO:0007669"/>
    <property type="project" value="TreeGrafter"/>
</dbReference>
<keyword evidence="6" id="KW-0378">Hydrolase</keyword>
<keyword evidence="8" id="KW-0539">Nucleus</keyword>
<dbReference type="Proteomes" id="UP001344447">
    <property type="component" value="Unassembled WGS sequence"/>
</dbReference>
<dbReference type="PROSITE" id="PS00893">
    <property type="entry name" value="NUDIX_BOX"/>
    <property type="match status" value="1"/>
</dbReference>
<reference evidence="12 13" key="1">
    <citation type="submission" date="2023-11" db="EMBL/GenBank/DDBJ databases">
        <title>Dfirmibasis_genome.</title>
        <authorList>
            <person name="Edelbroek B."/>
            <person name="Kjellin J."/>
            <person name="Jerlstrom-Hultqvist J."/>
            <person name="Soderbom F."/>
        </authorList>
    </citation>
    <scope>NUCLEOTIDE SEQUENCE [LARGE SCALE GENOMIC DNA]</scope>
    <source>
        <strain evidence="12 13">TNS-C-14</strain>
    </source>
</reference>
<name>A0AAN7U228_9MYCE</name>
<organism evidence="12 13">
    <name type="scientific">Dictyostelium firmibasis</name>
    <dbReference type="NCBI Taxonomy" id="79012"/>
    <lineage>
        <taxon>Eukaryota</taxon>
        <taxon>Amoebozoa</taxon>
        <taxon>Evosea</taxon>
        <taxon>Eumycetozoa</taxon>
        <taxon>Dictyostelia</taxon>
        <taxon>Dictyosteliales</taxon>
        <taxon>Dictyosteliaceae</taxon>
        <taxon>Dictyostelium</taxon>
    </lineage>
</organism>
<evidence type="ECO:0000256" key="5">
    <source>
        <dbReference type="ARBA" id="ARBA00022490"/>
    </source>
</evidence>
<dbReference type="PRINTS" id="PR01356">
    <property type="entry name" value="GFGPROTEIN"/>
</dbReference>
<protein>
    <recommendedName>
        <fullName evidence="10">Nucleoside diphosphate-linked moiety X motif 6</fullName>
    </recommendedName>
</protein>
<evidence type="ECO:0000256" key="8">
    <source>
        <dbReference type="ARBA" id="ARBA00023242"/>
    </source>
</evidence>
<dbReference type="PANTHER" id="PTHR13994:SF13">
    <property type="entry name" value="FI03680P"/>
    <property type="match status" value="1"/>
</dbReference>
<feature type="domain" description="Nudix hydrolase" evidence="11">
    <location>
        <begin position="130"/>
        <end position="256"/>
    </location>
</feature>
<dbReference type="GO" id="GO:0005739">
    <property type="term" value="C:mitochondrion"/>
    <property type="evidence" value="ECO:0007669"/>
    <property type="project" value="UniProtKB-SubCell"/>
</dbReference>
<comment type="caution">
    <text evidence="12">The sequence shown here is derived from an EMBL/GenBank/DDBJ whole genome shotgun (WGS) entry which is preliminary data.</text>
</comment>
<evidence type="ECO:0000256" key="2">
    <source>
        <dbReference type="ARBA" id="ARBA00004173"/>
    </source>
</evidence>